<keyword evidence="2" id="KW-1185">Reference proteome</keyword>
<dbReference type="EMBL" id="JBHUHR010000032">
    <property type="protein sequence ID" value="MFD2035491.1"/>
    <property type="molecule type" value="Genomic_DNA"/>
</dbReference>
<dbReference type="Gene3D" id="3.40.30.10">
    <property type="entry name" value="Glutaredoxin"/>
    <property type="match status" value="1"/>
</dbReference>
<name>A0ABW4VP05_9BACT</name>
<dbReference type="Proteomes" id="UP001597361">
    <property type="component" value="Unassembled WGS sequence"/>
</dbReference>
<organism evidence="1 2">
    <name type="scientific">Belliella marina</name>
    <dbReference type="NCBI Taxonomy" id="1644146"/>
    <lineage>
        <taxon>Bacteria</taxon>
        <taxon>Pseudomonadati</taxon>
        <taxon>Bacteroidota</taxon>
        <taxon>Cytophagia</taxon>
        <taxon>Cytophagales</taxon>
        <taxon>Cyclobacteriaceae</taxon>
        <taxon>Belliella</taxon>
    </lineage>
</organism>
<gene>
    <name evidence="1" type="ORF">ACFSKL_11860</name>
</gene>
<protein>
    <submittedName>
        <fullName evidence="1">Uncharacterized protein</fullName>
    </submittedName>
</protein>
<comment type="caution">
    <text evidence="1">The sequence shown here is derived from an EMBL/GenBank/DDBJ whole genome shotgun (WGS) entry which is preliminary data.</text>
</comment>
<accession>A0ABW4VP05</accession>
<feature type="non-terminal residue" evidence="1">
    <location>
        <position position="1"/>
    </location>
</feature>
<proteinExistence type="predicted"/>
<evidence type="ECO:0000313" key="2">
    <source>
        <dbReference type="Proteomes" id="UP001597361"/>
    </source>
</evidence>
<reference evidence="2" key="1">
    <citation type="journal article" date="2019" name="Int. J. Syst. Evol. Microbiol.">
        <title>The Global Catalogue of Microorganisms (GCM) 10K type strain sequencing project: providing services to taxonomists for standard genome sequencing and annotation.</title>
        <authorList>
            <consortium name="The Broad Institute Genomics Platform"/>
            <consortium name="The Broad Institute Genome Sequencing Center for Infectious Disease"/>
            <person name="Wu L."/>
            <person name="Ma J."/>
        </authorList>
    </citation>
    <scope>NUCLEOTIDE SEQUENCE [LARGE SCALE GENOMIC DNA]</scope>
    <source>
        <strain evidence="2">CGMCC 1.15180</strain>
    </source>
</reference>
<sequence length="77" mass="8587">LPELEHYVSAFSGKKINSIGKKWSDVQAQKFNSNSQPYYVLMDPKGEKVLVDPVGAIYDVGGYRDYLQSGIANFSNI</sequence>
<evidence type="ECO:0000313" key="1">
    <source>
        <dbReference type="EMBL" id="MFD2035491.1"/>
    </source>
</evidence>